<dbReference type="CDD" id="cd08422">
    <property type="entry name" value="PBP2_CrgA_like"/>
    <property type="match status" value="1"/>
</dbReference>
<dbReference type="Gene3D" id="3.40.190.290">
    <property type="match status" value="1"/>
</dbReference>
<dbReference type="InterPro" id="IPR005119">
    <property type="entry name" value="LysR_subst-bd"/>
</dbReference>
<comment type="similarity">
    <text evidence="1">Belongs to the LysR transcriptional regulatory family.</text>
</comment>
<evidence type="ECO:0000256" key="3">
    <source>
        <dbReference type="ARBA" id="ARBA00023125"/>
    </source>
</evidence>
<organism evidence="5 6">
    <name type="scientific">Burkholderia ubonensis</name>
    <dbReference type="NCBI Taxonomy" id="101571"/>
    <lineage>
        <taxon>Bacteria</taxon>
        <taxon>Pseudomonadati</taxon>
        <taxon>Pseudomonadota</taxon>
        <taxon>Betaproteobacteria</taxon>
        <taxon>Burkholderiales</taxon>
        <taxon>Burkholderiaceae</taxon>
        <taxon>Burkholderia</taxon>
        <taxon>Burkholderia cepacia complex</taxon>
    </lineage>
</organism>
<dbReference type="PROSITE" id="PS50931">
    <property type="entry name" value="HTH_LYSR"/>
    <property type="match status" value="1"/>
</dbReference>
<dbReference type="PANTHER" id="PTHR30537:SF5">
    <property type="entry name" value="HTH-TYPE TRANSCRIPTIONAL ACTIVATOR TTDR-RELATED"/>
    <property type="match status" value="1"/>
</dbReference>
<evidence type="ECO:0000313" key="5">
    <source>
        <dbReference type="EMBL" id="KUZ81960.1"/>
    </source>
</evidence>
<proteinExistence type="inferred from homology"/>
<gene>
    <name evidence="5" type="ORF">WI38_31565</name>
</gene>
<dbReference type="InterPro" id="IPR058163">
    <property type="entry name" value="LysR-type_TF_proteobact-type"/>
</dbReference>
<dbReference type="InterPro" id="IPR036390">
    <property type="entry name" value="WH_DNA-bd_sf"/>
</dbReference>
<sequence>MDMLENMRLFVRVVEAGSFTAVAKEIDATTAQVSRAVSNLEAHVQTRLLHRTTRHLGLTESGQRYFERAKSILEEIDYANAEARNALLRPTGKMRIHAMTGLGQSHVVSSIVRYQEDNPDVSVELTLAQRMPNLVEEGYDVSIVTASQLPDSGYVAQTCGTSCSVLVASREYLARHGTPQTPEDLPKHICLRLDTPASPASEWRLEHKDGDEQVFELPPAPFQVNVPDALCVAVRAGRGIACVALYTVLDDIRQGRLIRVLPEYRLQTLSVYAVYATRRYLDAKIRTFLEHLRTTLTPALEEDLRELDRLTVEHAPDGLKRA</sequence>
<accession>A0A102P023</accession>
<evidence type="ECO:0000313" key="6">
    <source>
        <dbReference type="Proteomes" id="UP000065521"/>
    </source>
</evidence>
<reference evidence="5 6" key="1">
    <citation type="submission" date="2015-11" db="EMBL/GenBank/DDBJ databases">
        <title>Expanding the genomic diversity of Burkholderia species for the development of highly accurate diagnostics.</title>
        <authorList>
            <person name="Sahl J."/>
            <person name="Keim P."/>
            <person name="Wagner D."/>
        </authorList>
    </citation>
    <scope>NUCLEOTIDE SEQUENCE [LARGE SCALE GENOMIC DNA]</scope>
    <source>
        <strain evidence="5 6">RF32-BP4</strain>
    </source>
</reference>
<dbReference type="EMBL" id="LOTN01000071">
    <property type="protein sequence ID" value="KUZ81960.1"/>
    <property type="molecule type" value="Genomic_DNA"/>
</dbReference>
<dbReference type="FunFam" id="1.10.10.10:FF:000001">
    <property type="entry name" value="LysR family transcriptional regulator"/>
    <property type="match status" value="1"/>
</dbReference>
<dbReference type="InterPro" id="IPR000847">
    <property type="entry name" value="LysR_HTH_N"/>
</dbReference>
<keyword evidence="3" id="KW-0238">DNA-binding</keyword>
<dbReference type="PANTHER" id="PTHR30537">
    <property type="entry name" value="HTH-TYPE TRANSCRIPTIONAL REGULATOR"/>
    <property type="match status" value="1"/>
</dbReference>
<dbReference type="Pfam" id="PF00126">
    <property type="entry name" value="HTH_1"/>
    <property type="match status" value="1"/>
</dbReference>
<evidence type="ECO:0000256" key="4">
    <source>
        <dbReference type="ARBA" id="ARBA00023163"/>
    </source>
</evidence>
<evidence type="ECO:0000256" key="1">
    <source>
        <dbReference type="ARBA" id="ARBA00009437"/>
    </source>
</evidence>
<dbReference type="Gene3D" id="1.10.10.10">
    <property type="entry name" value="Winged helix-like DNA-binding domain superfamily/Winged helix DNA-binding domain"/>
    <property type="match status" value="1"/>
</dbReference>
<dbReference type="RefSeq" id="WP_059610353.1">
    <property type="nucleotide sequence ID" value="NZ_CABVPQ010000004.1"/>
</dbReference>
<keyword evidence="2" id="KW-0805">Transcription regulation</keyword>
<dbReference type="SUPFAM" id="SSF46785">
    <property type="entry name" value="Winged helix' DNA-binding domain"/>
    <property type="match status" value="1"/>
</dbReference>
<name>A0A102P023_9BURK</name>
<keyword evidence="4" id="KW-0804">Transcription</keyword>
<dbReference type="Pfam" id="PF03466">
    <property type="entry name" value="LysR_substrate"/>
    <property type="match status" value="1"/>
</dbReference>
<dbReference type="SUPFAM" id="SSF53850">
    <property type="entry name" value="Periplasmic binding protein-like II"/>
    <property type="match status" value="1"/>
</dbReference>
<dbReference type="GO" id="GO:0003677">
    <property type="term" value="F:DNA binding"/>
    <property type="evidence" value="ECO:0007669"/>
    <property type="project" value="UniProtKB-KW"/>
</dbReference>
<dbReference type="InterPro" id="IPR036388">
    <property type="entry name" value="WH-like_DNA-bd_sf"/>
</dbReference>
<dbReference type="GO" id="GO:0003700">
    <property type="term" value="F:DNA-binding transcription factor activity"/>
    <property type="evidence" value="ECO:0007669"/>
    <property type="project" value="InterPro"/>
</dbReference>
<dbReference type="AlphaFoldDB" id="A0A102P023"/>
<comment type="caution">
    <text evidence="5">The sequence shown here is derived from an EMBL/GenBank/DDBJ whole genome shotgun (WGS) entry which is preliminary data.</text>
</comment>
<dbReference type="Proteomes" id="UP000065521">
    <property type="component" value="Unassembled WGS sequence"/>
</dbReference>
<protein>
    <submittedName>
        <fullName evidence="5">LysR family transcriptional regulator</fullName>
    </submittedName>
</protein>
<evidence type="ECO:0000256" key="2">
    <source>
        <dbReference type="ARBA" id="ARBA00023015"/>
    </source>
</evidence>